<dbReference type="AlphaFoldDB" id="A0A382WS17"/>
<dbReference type="GO" id="GO:0046677">
    <property type="term" value="P:response to antibiotic"/>
    <property type="evidence" value="ECO:0007669"/>
    <property type="project" value="UniProtKB-KW"/>
</dbReference>
<dbReference type="SUPFAM" id="SSF56519">
    <property type="entry name" value="Penicillin binding protein dimerisation domain"/>
    <property type="match status" value="1"/>
</dbReference>
<dbReference type="PANTHER" id="PTHR30627">
    <property type="entry name" value="PEPTIDOGLYCAN D,D-TRANSPEPTIDASE"/>
    <property type="match status" value="1"/>
</dbReference>
<evidence type="ECO:0000256" key="1">
    <source>
        <dbReference type="ARBA" id="ARBA00001526"/>
    </source>
</evidence>
<dbReference type="GO" id="GO:0008658">
    <property type="term" value="F:penicillin binding"/>
    <property type="evidence" value="ECO:0007669"/>
    <property type="project" value="InterPro"/>
</dbReference>
<reference evidence="8" key="1">
    <citation type="submission" date="2018-05" db="EMBL/GenBank/DDBJ databases">
        <authorList>
            <person name="Lanie J.A."/>
            <person name="Ng W.-L."/>
            <person name="Kazmierczak K.M."/>
            <person name="Andrzejewski T.M."/>
            <person name="Davidsen T.M."/>
            <person name="Wayne K.J."/>
            <person name="Tettelin H."/>
            <person name="Glass J.I."/>
            <person name="Rusch D."/>
            <person name="Podicherti R."/>
            <person name="Tsui H.-C.T."/>
            <person name="Winkler M.E."/>
        </authorList>
    </citation>
    <scope>NUCLEOTIDE SEQUENCE</scope>
</reference>
<accession>A0A382WS17</accession>
<protein>
    <recommendedName>
        <fullName evidence="2">beta-lactamase</fullName>
        <ecNumber evidence="2">3.5.2.6</ecNumber>
    </recommendedName>
</protein>
<keyword evidence="5" id="KW-0046">Antibiotic resistance</keyword>
<sequence length="235" mass="27698">MKNNSRDFTIRKKNIFNFILIIFVLIIFRFFYIQVIKNDFFKKESEKHSSHLIKTKPPRGFIIDRNGKVIVSNRSTFSIQIYPVHYNDSLFDYNLFYDIINKANKRSNFLVNKKQFIDSLIKSKKYRTSKYKPITIINYIDFETKALLSEYKIQFPGLAFKTNPARFYPDTLRLSHVLGYLRPIPIDSVGVDGYDYNDSYGVDGIEGKFEHMLRGEKGMEFRLVDVKGIDYGKDT</sequence>
<proteinExistence type="predicted"/>
<evidence type="ECO:0000256" key="4">
    <source>
        <dbReference type="ARBA" id="ARBA00022801"/>
    </source>
</evidence>
<evidence type="ECO:0000256" key="3">
    <source>
        <dbReference type="ARBA" id="ARBA00022729"/>
    </source>
</evidence>
<dbReference type="Gene3D" id="3.90.1310.10">
    <property type="entry name" value="Penicillin-binding protein 2a (Domain 2)"/>
    <property type="match status" value="1"/>
</dbReference>
<keyword evidence="4" id="KW-0378">Hydrolase</keyword>
<dbReference type="EC" id="3.5.2.6" evidence="2"/>
<dbReference type="GO" id="GO:0071555">
    <property type="term" value="P:cell wall organization"/>
    <property type="evidence" value="ECO:0007669"/>
    <property type="project" value="TreeGrafter"/>
</dbReference>
<dbReference type="Pfam" id="PF03717">
    <property type="entry name" value="PBP_dimer"/>
    <property type="match status" value="1"/>
</dbReference>
<keyword evidence="6" id="KW-1133">Transmembrane helix</keyword>
<dbReference type="PANTHER" id="PTHR30627:SF6">
    <property type="entry name" value="BETA-LACTAMASE YBXI-RELATED"/>
    <property type="match status" value="1"/>
</dbReference>
<evidence type="ECO:0000313" key="8">
    <source>
        <dbReference type="EMBL" id="SVD61419.1"/>
    </source>
</evidence>
<evidence type="ECO:0000256" key="2">
    <source>
        <dbReference type="ARBA" id="ARBA00012865"/>
    </source>
</evidence>
<comment type="catalytic activity">
    <reaction evidence="1">
        <text>a beta-lactam + H2O = a substituted beta-amino acid</text>
        <dbReference type="Rhea" id="RHEA:20401"/>
        <dbReference type="ChEBI" id="CHEBI:15377"/>
        <dbReference type="ChEBI" id="CHEBI:35627"/>
        <dbReference type="ChEBI" id="CHEBI:140347"/>
        <dbReference type="EC" id="3.5.2.6"/>
    </reaction>
</comment>
<dbReference type="EMBL" id="UINC01161943">
    <property type="protein sequence ID" value="SVD61419.1"/>
    <property type="molecule type" value="Genomic_DNA"/>
</dbReference>
<evidence type="ECO:0000256" key="5">
    <source>
        <dbReference type="ARBA" id="ARBA00023251"/>
    </source>
</evidence>
<evidence type="ECO:0000256" key="6">
    <source>
        <dbReference type="SAM" id="Phobius"/>
    </source>
</evidence>
<dbReference type="InterPro" id="IPR005311">
    <property type="entry name" value="PBP_dimer"/>
</dbReference>
<organism evidence="8">
    <name type="scientific">marine metagenome</name>
    <dbReference type="NCBI Taxonomy" id="408172"/>
    <lineage>
        <taxon>unclassified sequences</taxon>
        <taxon>metagenomes</taxon>
        <taxon>ecological metagenomes</taxon>
    </lineage>
</organism>
<feature type="transmembrane region" description="Helical" evidence="6">
    <location>
        <begin position="15"/>
        <end position="33"/>
    </location>
</feature>
<name>A0A382WS17_9ZZZZ</name>
<keyword evidence="6" id="KW-0472">Membrane</keyword>
<keyword evidence="6" id="KW-0812">Transmembrane</keyword>
<keyword evidence="3" id="KW-0732">Signal</keyword>
<dbReference type="GO" id="GO:0005886">
    <property type="term" value="C:plasma membrane"/>
    <property type="evidence" value="ECO:0007669"/>
    <property type="project" value="TreeGrafter"/>
</dbReference>
<dbReference type="InterPro" id="IPR050515">
    <property type="entry name" value="Beta-lactam/transpept"/>
</dbReference>
<dbReference type="Gene3D" id="3.30.1390.30">
    <property type="entry name" value="Penicillin-binding protein 2a, domain 3"/>
    <property type="match status" value="1"/>
</dbReference>
<dbReference type="InterPro" id="IPR036138">
    <property type="entry name" value="PBP_dimer_sf"/>
</dbReference>
<feature type="non-terminal residue" evidence="8">
    <location>
        <position position="235"/>
    </location>
</feature>
<feature type="domain" description="Penicillin-binding protein dimerisation" evidence="7">
    <location>
        <begin position="55"/>
        <end position="228"/>
    </location>
</feature>
<dbReference type="GO" id="GO:0008800">
    <property type="term" value="F:beta-lactamase activity"/>
    <property type="evidence" value="ECO:0007669"/>
    <property type="project" value="UniProtKB-EC"/>
</dbReference>
<evidence type="ECO:0000259" key="7">
    <source>
        <dbReference type="Pfam" id="PF03717"/>
    </source>
</evidence>
<gene>
    <name evidence="8" type="ORF">METZ01_LOCUS414273</name>
</gene>